<evidence type="ECO:0000256" key="2">
    <source>
        <dbReference type="ARBA" id="ARBA00012438"/>
    </source>
</evidence>
<evidence type="ECO:0000313" key="9">
    <source>
        <dbReference type="Proteomes" id="UP000253383"/>
    </source>
</evidence>
<dbReference type="CDD" id="cd00082">
    <property type="entry name" value="HisKA"/>
    <property type="match status" value="1"/>
</dbReference>
<feature type="transmembrane region" description="Helical" evidence="6">
    <location>
        <begin position="69"/>
        <end position="92"/>
    </location>
</feature>
<comment type="catalytic activity">
    <reaction evidence="1">
        <text>ATP + protein L-histidine = ADP + protein N-phospho-L-histidine.</text>
        <dbReference type="EC" id="2.7.13.3"/>
    </reaction>
</comment>
<dbReference type="SUPFAM" id="SSF55874">
    <property type="entry name" value="ATPase domain of HSP90 chaperone/DNA topoisomerase II/histidine kinase"/>
    <property type="match status" value="1"/>
</dbReference>
<evidence type="ECO:0000256" key="5">
    <source>
        <dbReference type="ARBA" id="ARBA00022777"/>
    </source>
</evidence>
<evidence type="ECO:0000256" key="6">
    <source>
        <dbReference type="SAM" id="Phobius"/>
    </source>
</evidence>
<evidence type="ECO:0000256" key="3">
    <source>
        <dbReference type="ARBA" id="ARBA00022553"/>
    </source>
</evidence>
<dbReference type="AlphaFoldDB" id="A0A368JHY2"/>
<dbReference type="Proteomes" id="UP000253383">
    <property type="component" value="Unassembled WGS sequence"/>
</dbReference>
<dbReference type="SUPFAM" id="SSF47384">
    <property type="entry name" value="Homodimeric domain of signal transducing histidine kinase"/>
    <property type="match status" value="1"/>
</dbReference>
<protein>
    <recommendedName>
        <fullName evidence="2">histidine kinase</fullName>
        <ecNumber evidence="2">2.7.13.3</ecNumber>
    </recommendedName>
</protein>
<keyword evidence="6" id="KW-0812">Transmembrane</keyword>
<keyword evidence="6" id="KW-0472">Membrane</keyword>
<evidence type="ECO:0000259" key="7">
    <source>
        <dbReference type="PROSITE" id="PS50109"/>
    </source>
</evidence>
<dbReference type="OrthoDB" id="890870at2"/>
<keyword evidence="5 8" id="KW-0418">Kinase</keyword>
<evidence type="ECO:0000256" key="1">
    <source>
        <dbReference type="ARBA" id="ARBA00000085"/>
    </source>
</evidence>
<dbReference type="EC" id="2.7.13.3" evidence="2"/>
<dbReference type="EMBL" id="QOWE01000020">
    <property type="protein sequence ID" value="RCR67278.1"/>
    <property type="molecule type" value="Genomic_DNA"/>
</dbReference>
<feature type="domain" description="Histidine kinase" evidence="7">
    <location>
        <begin position="158"/>
        <end position="371"/>
    </location>
</feature>
<proteinExistence type="predicted"/>
<dbReference type="PANTHER" id="PTHR43304:SF1">
    <property type="entry name" value="PAC DOMAIN-CONTAINING PROTEIN"/>
    <property type="match status" value="1"/>
</dbReference>
<dbReference type="Gene3D" id="1.10.287.130">
    <property type="match status" value="1"/>
</dbReference>
<accession>A0A368JHY2</accession>
<dbReference type="PROSITE" id="PS50109">
    <property type="entry name" value="HIS_KIN"/>
    <property type="match status" value="1"/>
</dbReference>
<dbReference type="InterPro" id="IPR003661">
    <property type="entry name" value="HisK_dim/P_dom"/>
</dbReference>
<dbReference type="Gene3D" id="3.30.565.10">
    <property type="entry name" value="Histidine kinase-like ATPase, C-terminal domain"/>
    <property type="match status" value="1"/>
</dbReference>
<keyword evidence="4" id="KW-0808">Transferase</keyword>
<dbReference type="Pfam" id="PF02518">
    <property type="entry name" value="HATPase_c"/>
    <property type="match status" value="1"/>
</dbReference>
<gene>
    <name evidence="8" type="ORF">DUE52_22325</name>
</gene>
<dbReference type="GO" id="GO:0000155">
    <property type="term" value="F:phosphorelay sensor kinase activity"/>
    <property type="evidence" value="ECO:0007669"/>
    <property type="project" value="InterPro"/>
</dbReference>
<dbReference type="FunFam" id="3.30.565.10:FF:000006">
    <property type="entry name" value="Sensor histidine kinase WalK"/>
    <property type="match status" value="1"/>
</dbReference>
<dbReference type="PANTHER" id="PTHR43304">
    <property type="entry name" value="PHYTOCHROME-LIKE PROTEIN CPH1"/>
    <property type="match status" value="1"/>
</dbReference>
<dbReference type="SMART" id="SM00388">
    <property type="entry name" value="HisKA"/>
    <property type="match status" value="1"/>
</dbReference>
<keyword evidence="9" id="KW-1185">Reference proteome</keyword>
<feature type="transmembrane region" description="Helical" evidence="6">
    <location>
        <begin position="39"/>
        <end position="57"/>
    </location>
</feature>
<reference evidence="8 9" key="1">
    <citation type="submission" date="2018-07" db="EMBL/GenBank/DDBJ databases">
        <title>Genome analysis of Larkinella rosea.</title>
        <authorList>
            <person name="Zhou Z."/>
            <person name="Wang G."/>
        </authorList>
    </citation>
    <scope>NUCLEOTIDE SEQUENCE [LARGE SCALE GENOMIC DNA]</scope>
    <source>
        <strain evidence="9">zzj9</strain>
    </source>
</reference>
<feature type="transmembrane region" description="Helical" evidence="6">
    <location>
        <begin position="98"/>
        <end position="119"/>
    </location>
</feature>
<organism evidence="8 9">
    <name type="scientific">Larkinella punicea</name>
    <dbReference type="NCBI Taxonomy" id="2315727"/>
    <lineage>
        <taxon>Bacteria</taxon>
        <taxon>Pseudomonadati</taxon>
        <taxon>Bacteroidota</taxon>
        <taxon>Cytophagia</taxon>
        <taxon>Cytophagales</taxon>
        <taxon>Spirosomataceae</taxon>
        <taxon>Larkinella</taxon>
    </lineage>
</organism>
<keyword evidence="6" id="KW-1133">Transmembrane helix</keyword>
<keyword evidence="3" id="KW-0597">Phosphoprotein</keyword>
<dbReference type="InterPro" id="IPR005467">
    <property type="entry name" value="His_kinase_dom"/>
</dbReference>
<sequence length="387" mass="44383">MQQVFDFFQRLADTSDWPPRWYCGTWTDFHGWLYILSDLTIWLAYMAIPLILVRFIFIKKGVPLAGVFWLFGAFILFCGLTHLIDAAMFWIPAYRINALIRFLTAVVSVATVVALIRYFNEAVGLRTSKEYDRELSYRQLAMQELTRSNQELQQFAYIASHDLQSPLKTIANYLSLLENKHGDQLDPDARRLIGVSTAAAERMRNLINDLLDFSRVGSEVALRQVDLQELVNEILEEQQAEIQATGAVVDLGTLPTIMGHRTDLKQLFQNLVSNALKYRRPDVAPRVSIQVTDEGHQYRFAIRDNGIGIERQYFERVFQIFQRLHGRNQYSGTGIGLATCKKVIDIYGGQIWIDSTVGQGTTFYFTIPKVIKMLHHFVQTDSLQSLN</sequence>
<dbReference type="InterPro" id="IPR036097">
    <property type="entry name" value="HisK_dim/P_sf"/>
</dbReference>
<name>A0A368JHY2_9BACT</name>
<dbReference type="RefSeq" id="WP_114408277.1">
    <property type="nucleotide sequence ID" value="NZ_QOWE01000020.1"/>
</dbReference>
<dbReference type="InterPro" id="IPR036890">
    <property type="entry name" value="HATPase_C_sf"/>
</dbReference>
<dbReference type="Pfam" id="PF00512">
    <property type="entry name" value="HisKA"/>
    <property type="match status" value="1"/>
</dbReference>
<dbReference type="Pfam" id="PF25487">
    <property type="entry name" value="ETR1_N"/>
    <property type="match status" value="1"/>
</dbReference>
<dbReference type="InterPro" id="IPR058544">
    <property type="entry name" value="ETR1_N"/>
</dbReference>
<dbReference type="InterPro" id="IPR052162">
    <property type="entry name" value="Sensor_kinase/Photoreceptor"/>
</dbReference>
<dbReference type="SMART" id="SM00387">
    <property type="entry name" value="HATPase_c"/>
    <property type="match status" value="1"/>
</dbReference>
<comment type="caution">
    <text evidence="8">The sequence shown here is derived from an EMBL/GenBank/DDBJ whole genome shotgun (WGS) entry which is preliminary data.</text>
</comment>
<evidence type="ECO:0000256" key="4">
    <source>
        <dbReference type="ARBA" id="ARBA00022679"/>
    </source>
</evidence>
<evidence type="ECO:0000313" key="8">
    <source>
        <dbReference type="EMBL" id="RCR67278.1"/>
    </source>
</evidence>
<dbReference type="InterPro" id="IPR004358">
    <property type="entry name" value="Sig_transdc_His_kin-like_C"/>
</dbReference>
<dbReference type="InterPro" id="IPR003594">
    <property type="entry name" value="HATPase_dom"/>
</dbReference>
<dbReference type="PRINTS" id="PR00344">
    <property type="entry name" value="BCTRLSENSOR"/>
</dbReference>